<dbReference type="Proteomes" id="UP000006546">
    <property type="component" value="Chromosome"/>
</dbReference>
<sequence length="290" mass="32345">MRSGTEADGDYRLEETGAGFSFIRKTRAKTNPVRHFHDWWEILFIDSGERTFFYGSRTFHIGAGTFLCIRPGTLHRALNPPDEVCSLYNVYFSNADSAPFRLLEPLLEACAAEPVFPLPSAAAELIAAQFAEIGRELREHRLGAVQKSWGLLYGCLADAARAAADYRAGSGAVGRLYPQDDMNKTAARIIDYLNVSFREPVSLQTAAARFGLSECHIARLLRKETRFSFVEYVHSLRVTEACRLLTTTAKNCTEIADACGFGSITQFGRVFRKHTGCAPREYRAARKNGR</sequence>
<proteinExistence type="predicted"/>
<dbReference type="KEGG" id="tbe:Trebr_0646"/>
<keyword evidence="2" id="KW-0238">DNA-binding</keyword>
<evidence type="ECO:0000256" key="2">
    <source>
        <dbReference type="ARBA" id="ARBA00023125"/>
    </source>
</evidence>
<dbReference type="Pfam" id="PF02311">
    <property type="entry name" value="AraC_binding"/>
    <property type="match status" value="1"/>
</dbReference>
<evidence type="ECO:0000256" key="3">
    <source>
        <dbReference type="ARBA" id="ARBA00023163"/>
    </source>
</evidence>
<keyword evidence="1" id="KW-0805">Transcription regulation</keyword>
<keyword evidence="6" id="KW-1185">Reference proteome</keyword>
<dbReference type="RefSeq" id="WP_013757807.1">
    <property type="nucleotide sequence ID" value="NC_015500.1"/>
</dbReference>
<dbReference type="SMART" id="SM00342">
    <property type="entry name" value="HTH_ARAC"/>
    <property type="match status" value="1"/>
</dbReference>
<accession>F4LQ67</accession>
<dbReference type="EMBL" id="CP002696">
    <property type="protein sequence ID" value="AEE16088.1"/>
    <property type="molecule type" value="Genomic_DNA"/>
</dbReference>
<dbReference type="InterPro" id="IPR009057">
    <property type="entry name" value="Homeodomain-like_sf"/>
</dbReference>
<dbReference type="PANTHER" id="PTHR43280">
    <property type="entry name" value="ARAC-FAMILY TRANSCRIPTIONAL REGULATOR"/>
    <property type="match status" value="1"/>
</dbReference>
<name>F4LQ67_TREBD</name>
<dbReference type="STRING" id="906968.Trebr_0646"/>
<dbReference type="InterPro" id="IPR014710">
    <property type="entry name" value="RmlC-like_jellyroll"/>
</dbReference>
<dbReference type="InterPro" id="IPR037923">
    <property type="entry name" value="HTH-like"/>
</dbReference>
<dbReference type="Pfam" id="PF12833">
    <property type="entry name" value="HTH_18"/>
    <property type="match status" value="1"/>
</dbReference>
<dbReference type="InterPro" id="IPR020449">
    <property type="entry name" value="Tscrpt_reg_AraC-type_HTH"/>
</dbReference>
<evidence type="ECO:0000313" key="5">
    <source>
        <dbReference type="EMBL" id="AEE16088.1"/>
    </source>
</evidence>
<feature type="domain" description="HTH araC/xylS-type" evidence="4">
    <location>
        <begin position="187"/>
        <end position="285"/>
    </location>
</feature>
<evidence type="ECO:0000313" key="6">
    <source>
        <dbReference type="Proteomes" id="UP000006546"/>
    </source>
</evidence>
<dbReference type="AlphaFoldDB" id="F4LQ67"/>
<dbReference type="PRINTS" id="PR00032">
    <property type="entry name" value="HTHARAC"/>
</dbReference>
<dbReference type="SUPFAM" id="SSF51215">
    <property type="entry name" value="Regulatory protein AraC"/>
    <property type="match status" value="1"/>
</dbReference>
<dbReference type="PANTHER" id="PTHR43280:SF2">
    <property type="entry name" value="HTH-TYPE TRANSCRIPTIONAL REGULATOR EXSA"/>
    <property type="match status" value="1"/>
</dbReference>
<keyword evidence="3" id="KW-0804">Transcription</keyword>
<protein>
    <submittedName>
        <fullName evidence="5">Transcriptional regulator, AraC family</fullName>
    </submittedName>
</protein>
<gene>
    <name evidence="5" type="ordered locus">Trebr_0646</name>
</gene>
<dbReference type="Gene3D" id="2.60.120.10">
    <property type="entry name" value="Jelly Rolls"/>
    <property type="match status" value="1"/>
</dbReference>
<reference evidence="6" key="1">
    <citation type="submission" date="2011-04" db="EMBL/GenBank/DDBJ databases">
        <title>The complete genome of Treponema brennaborense DSM 12168.</title>
        <authorList>
            <person name="Lucas S."/>
            <person name="Han J."/>
            <person name="Lapidus A."/>
            <person name="Bruce D."/>
            <person name="Goodwin L."/>
            <person name="Pitluck S."/>
            <person name="Peters L."/>
            <person name="Kyrpides N."/>
            <person name="Mavromatis K."/>
            <person name="Ivanova N."/>
            <person name="Mikhailova N."/>
            <person name="Pagani I."/>
            <person name="Teshima H."/>
            <person name="Detter J.C."/>
            <person name="Tapia R."/>
            <person name="Han C."/>
            <person name="Land M."/>
            <person name="Hauser L."/>
            <person name="Markowitz V."/>
            <person name="Cheng J.-F."/>
            <person name="Hugenholtz P."/>
            <person name="Woyke T."/>
            <person name="Wu D."/>
            <person name="Gronow S."/>
            <person name="Wellnitz S."/>
            <person name="Brambilla E."/>
            <person name="Klenk H.-P."/>
            <person name="Eisen J.A."/>
        </authorList>
    </citation>
    <scope>NUCLEOTIDE SEQUENCE [LARGE SCALE GENOMIC DNA]</scope>
    <source>
        <strain evidence="6">DSM 12168 / CIP 105900 / DD5/3</strain>
    </source>
</reference>
<dbReference type="GO" id="GO:0003700">
    <property type="term" value="F:DNA-binding transcription factor activity"/>
    <property type="evidence" value="ECO:0007669"/>
    <property type="project" value="InterPro"/>
</dbReference>
<evidence type="ECO:0000259" key="4">
    <source>
        <dbReference type="PROSITE" id="PS01124"/>
    </source>
</evidence>
<dbReference type="GO" id="GO:0043565">
    <property type="term" value="F:sequence-specific DNA binding"/>
    <property type="evidence" value="ECO:0007669"/>
    <property type="project" value="InterPro"/>
</dbReference>
<dbReference type="SUPFAM" id="SSF46689">
    <property type="entry name" value="Homeodomain-like"/>
    <property type="match status" value="1"/>
</dbReference>
<dbReference type="PROSITE" id="PS01124">
    <property type="entry name" value="HTH_ARAC_FAMILY_2"/>
    <property type="match status" value="1"/>
</dbReference>
<organism evidence="5 6">
    <name type="scientific">Treponema brennaborense (strain DSM 12168 / CIP 105900 / DD5/3)</name>
    <dbReference type="NCBI Taxonomy" id="906968"/>
    <lineage>
        <taxon>Bacteria</taxon>
        <taxon>Pseudomonadati</taxon>
        <taxon>Spirochaetota</taxon>
        <taxon>Spirochaetia</taxon>
        <taxon>Spirochaetales</taxon>
        <taxon>Treponemataceae</taxon>
        <taxon>Treponema</taxon>
    </lineage>
</organism>
<dbReference type="InterPro" id="IPR018060">
    <property type="entry name" value="HTH_AraC"/>
</dbReference>
<dbReference type="HOGENOM" id="CLU_000445_88_3_12"/>
<dbReference type="Gene3D" id="1.10.10.60">
    <property type="entry name" value="Homeodomain-like"/>
    <property type="match status" value="2"/>
</dbReference>
<dbReference type="InterPro" id="IPR003313">
    <property type="entry name" value="AraC-bd"/>
</dbReference>
<evidence type="ECO:0000256" key="1">
    <source>
        <dbReference type="ARBA" id="ARBA00023015"/>
    </source>
</evidence>
<dbReference type="eggNOG" id="COG4977">
    <property type="taxonomic scope" value="Bacteria"/>
</dbReference>